<keyword evidence="1 4" id="KW-0349">Heme</keyword>
<protein>
    <submittedName>
        <fullName evidence="6">PSD1 and planctomycete cytochrome C domain-containing protein</fullName>
    </submittedName>
</protein>
<dbReference type="InterPro" id="IPR009056">
    <property type="entry name" value="Cyt_c-like_dom"/>
</dbReference>
<feature type="domain" description="Cytochrome c" evidence="5">
    <location>
        <begin position="51"/>
        <end position="154"/>
    </location>
</feature>
<dbReference type="Proteomes" id="UP001239462">
    <property type="component" value="Unassembled WGS sequence"/>
</dbReference>
<comment type="caution">
    <text evidence="6">The sequence shown here is derived from an EMBL/GenBank/DDBJ whole genome shotgun (WGS) entry which is preliminary data.</text>
</comment>
<dbReference type="SUPFAM" id="SSF46626">
    <property type="entry name" value="Cytochrome c"/>
    <property type="match status" value="1"/>
</dbReference>
<keyword evidence="2 4" id="KW-0479">Metal-binding</keyword>
<organism evidence="6 7">
    <name type="scientific">Roseiconus lacunae</name>
    <dbReference type="NCBI Taxonomy" id="2605694"/>
    <lineage>
        <taxon>Bacteria</taxon>
        <taxon>Pseudomonadati</taxon>
        <taxon>Planctomycetota</taxon>
        <taxon>Planctomycetia</taxon>
        <taxon>Pirellulales</taxon>
        <taxon>Pirellulaceae</taxon>
        <taxon>Roseiconus</taxon>
    </lineage>
</organism>
<evidence type="ECO:0000256" key="3">
    <source>
        <dbReference type="ARBA" id="ARBA00023004"/>
    </source>
</evidence>
<reference evidence="6 7" key="1">
    <citation type="submission" date="2023-06" db="EMBL/GenBank/DDBJ databases">
        <title>Roseiconus lacunae JC819 isolated from Gulf of Mannar region, Tamil Nadu.</title>
        <authorList>
            <person name="Pk S."/>
            <person name="Ch S."/>
            <person name="Ch V.R."/>
        </authorList>
    </citation>
    <scope>NUCLEOTIDE SEQUENCE [LARGE SCALE GENOMIC DNA]</scope>
    <source>
        <strain evidence="6 7">JC819</strain>
    </source>
</reference>
<dbReference type="PANTHER" id="PTHR35889:SF3">
    <property type="entry name" value="F-BOX DOMAIN-CONTAINING PROTEIN"/>
    <property type="match status" value="1"/>
</dbReference>
<dbReference type="PROSITE" id="PS51007">
    <property type="entry name" value="CYTC"/>
    <property type="match status" value="1"/>
</dbReference>
<dbReference type="EMBL" id="JASZZN010000007">
    <property type="protein sequence ID" value="MDM4016098.1"/>
    <property type="molecule type" value="Genomic_DNA"/>
</dbReference>
<sequence>MNCPSYADAPLHRATIRATIFLAIAVCCLTVDRSARAAPIPAETTADQDDPLAGESEAIFVRRIEPLLREKCFGCHGADPDSVEGELDLTQPNLAMAGGESGEAAIIAGRPEESSLYLVMTRTSDDWSAMPPKEAEAITAKQLADVRRWIETGAVWPSPERAQEIQKENAERWSVADGILVKTSGGLDAAWTNRRYQPESLWGYQPVVRPQITGAAINPIDELIEAAMPKGLPAAEPADRRTLIRRATFDLTGLPPTPDEVEAFVQNSLPDDEAVAKLVDRLLDSPHYGERMAQHWLDVVRYADSSGFANDYHRGGAWRYRDYVIRSFNNDKPFDQFALEQIAGDEWKPNDPEMLIAVGFLRMGPWELTGMEVAKVARQRFLDDVTNSVGETFLAHSLQCAKCHDHKFDPVPTRDYYGIQAVFKTTQLADRRAERLSSESTDGFDQVRHLAERRAAYQAILQDLDQVLLDNAIDWYNEHGLDDSKWREVVAEISRGRKSGVFNAARGRIRKGLQEGQYPPKLVGFTPQQFGLERVARKGLQALAFEEDTFKPYALSIYNGHTPDVKSIYAPFRVPSDPMKGELEQGHILTGGDPFSPGEAVQPGVLSILENLLESPIPNSVGGRRLAFARWVTNADNPLTTRTIANRVWMWHFGKPIAGNPNNFGSTGKRPTHPELLDFLASTLVENGWSLKSLHRLIMTSEAYRRSSSHPDASKLAELDPNGTSYAAFAPRRLTAEEIRDAMLSMSGELNPTQGGVPCRPEINLEVALQPRQVMGTFAAAWQPNPLPEDRHRRSIYACRLRGLADPAHEVFNLPGPDFSAEQRDQSNVTPQVFALLNSERSNKRALALAHRCLQETDTDRQAIERCFQLVYGRSASDQEIRLLVDHLVLIEKQLPDVPQPFKPQPTEIRREAVEENTGEQFSFVEVLHSNAEFVPDLSPTEVDRHTRAFADLCLAILNSNEFIYVY</sequence>
<dbReference type="InterPro" id="IPR036909">
    <property type="entry name" value="Cyt_c-like_dom_sf"/>
</dbReference>
<dbReference type="InterPro" id="IPR011429">
    <property type="entry name" value="Cyt_c_Planctomycete-type"/>
</dbReference>
<dbReference type="PANTHER" id="PTHR35889">
    <property type="entry name" value="CYCLOINULO-OLIGOSACCHARIDE FRUCTANOTRANSFERASE-RELATED"/>
    <property type="match status" value="1"/>
</dbReference>
<gene>
    <name evidence="6" type="ORF">QTN89_11690</name>
</gene>
<dbReference type="Pfam" id="PF07587">
    <property type="entry name" value="PSD1"/>
    <property type="match status" value="1"/>
</dbReference>
<dbReference type="RefSeq" id="WP_289163708.1">
    <property type="nucleotide sequence ID" value="NZ_JASZZN010000007.1"/>
</dbReference>
<evidence type="ECO:0000259" key="5">
    <source>
        <dbReference type="PROSITE" id="PS51007"/>
    </source>
</evidence>
<dbReference type="InterPro" id="IPR022655">
    <property type="entry name" value="DUF1553"/>
</dbReference>
<accession>A0ABT7PHY5</accession>
<evidence type="ECO:0000256" key="4">
    <source>
        <dbReference type="PROSITE-ProRule" id="PRU00433"/>
    </source>
</evidence>
<dbReference type="Pfam" id="PF07635">
    <property type="entry name" value="PSCyt1"/>
    <property type="match status" value="1"/>
</dbReference>
<evidence type="ECO:0000313" key="6">
    <source>
        <dbReference type="EMBL" id="MDM4016098.1"/>
    </source>
</evidence>
<dbReference type="InterPro" id="IPR011444">
    <property type="entry name" value="DUF1549"/>
</dbReference>
<keyword evidence="7" id="KW-1185">Reference proteome</keyword>
<keyword evidence="3 4" id="KW-0408">Iron</keyword>
<dbReference type="Pfam" id="PF07583">
    <property type="entry name" value="PSCyt2"/>
    <property type="match status" value="1"/>
</dbReference>
<name>A0ABT7PHY5_9BACT</name>
<evidence type="ECO:0000256" key="1">
    <source>
        <dbReference type="ARBA" id="ARBA00022617"/>
    </source>
</evidence>
<evidence type="ECO:0000313" key="7">
    <source>
        <dbReference type="Proteomes" id="UP001239462"/>
    </source>
</evidence>
<proteinExistence type="predicted"/>
<evidence type="ECO:0000256" key="2">
    <source>
        <dbReference type="ARBA" id="ARBA00022723"/>
    </source>
</evidence>